<evidence type="ECO:0000259" key="3">
    <source>
        <dbReference type="PROSITE" id="PS51205"/>
    </source>
</evidence>
<dbReference type="PANTHER" id="PTHR23101:SF104">
    <property type="entry name" value="PROTEIN SPRINT"/>
    <property type="match status" value="1"/>
</dbReference>
<feature type="region of interest" description="Disordered" evidence="1">
    <location>
        <begin position="257"/>
        <end position="291"/>
    </location>
</feature>
<dbReference type="PROSITE" id="PS50200">
    <property type="entry name" value="RA"/>
    <property type="match status" value="1"/>
</dbReference>
<reference evidence="4 5" key="1">
    <citation type="submission" date="2014-11" db="EMBL/GenBank/DDBJ databases">
        <title>Genetic blueprint of the zoonotic pathogen Toxocara canis.</title>
        <authorList>
            <person name="Zhu X.-Q."/>
            <person name="Korhonen P.K."/>
            <person name="Cai H."/>
            <person name="Young N.D."/>
            <person name="Nejsum P."/>
            <person name="von Samson-Himmelstjerna G."/>
            <person name="Boag P.R."/>
            <person name="Tan P."/>
            <person name="Li Q."/>
            <person name="Min J."/>
            <person name="Yang Y."/>
            <person name="Wang X."/>
            <person name="Fang X."/>
            <person name="Hall R.S."/>
            <person name="Hofmann A."/>
            <person name="Sternberg P.W."/>
            <person name="Jex A.R."/>
            <person name="Gasser R.B."/>
        </authorList>
    </citation>
    <scope>NUCLEOTIDE SEQUENCE [LARGE SCALE GENOMIC DNA]</scope>
    <source>
        <strain evidence="4">PN_DK_2014</strain>
    </source>
</reference>
<dbReference type="AlphaFoldDB" id="A0A0B2V587"/>
<dbReference type="OrthoDB" id="21085at2759"/>
<evidence type="ECO:0000259" key="2">
    <source>
        <dbReference type="PROSITE" id="PS50200"/>
    </source>
</evidence>
<protein>
    <submittedName>
        <fullName evidence="4">Protein sprint</fullName>
    </submittedName>
</protein>
<accession>A0A0B2V587</accession>
<feature type="compositionally biased region" description="Basic and acidic residues" evidence="1">
    <location>
        <begin position="1"/>
        <end position="12"/>
    </location>
</feature>
<feature type="domain" description="VPS9" evidence="3">
    <location>
        <begin position="531"/>
        <end position="696"/>
    </location>
</feature>
<dbReference type="Proteomes" id="UP000031036">
    <property type="component" value="Unassembled WGS sequence"/>
</dbReference>
<evidence type="ECO:0000313" key="4">
    <source>
        <dbReference type="EMBL" id="KHN76708.1"/>
    </source>
</evidence>
<dbReference type="STRING" id="6265.A0A0B2V587"/>
<keyword evidence="5" id="KW-1185">Reference proteome</keyword>
<dbReference type="GO" id="GO:0030139">
    <property type="term" value="C:endocytic vesicle"/>
    <property type="evidence" value="ECO:0007669"/>
    <property type="project" value="TreeGrafter"/>
</dbReference>
<dbReference type="GO" id="GO:0016192">
    <property type="term" value="P:vesicle-mediated transport"/>
    <property type="evidence" value="ECO:0007669"/>
    <property type="project" value="InterPro"/>
</dbReference>
<feature type="region of interest" description="Disordered" evidence="1">
    <location>
        <begin position="1"/>
        <end position="24"/>
    </location>
</feature>
<dbReference type="GO" id="GO:0005829">
    <property type="term" value="C:cytosol"/>
    <property type="evidence" value="ECO:0007669"/>
    <property type="project" value="TreeGrafter"/>
</dbReference>
<feature type="domain" description="Ras-associating" evidence="2">
    <location>
        <begin position="724"/>
        <end position="819"/>
    </location>
</feature>
<dbReference type="GO" id="GO:0005085">
    <property type="term" value="F:guanyl-nucleotide exchange factor activity"/>
    <property type="evidence" value="ECO:0007669"/>
    <property type="project" value="InterPro"/>
</dbReference>
<dbReference type="CDD" id="cd01776">
    <property type="entry name" value="RA_Rin"/>
    <property type="match status" value="1"/>
</dbReference>
<dbReference type="InterPro" id="IPR045046">
    <property type="entry name" value="Vps9-like"/>
</dbReference>
<dbReference type="EMBL" id="JPKZ01002476">
    <property type="protein sequence ID" value="KHN76708.1"/>
    <property type="molecule type" value="Genomic_DNA"/>
</dbReference>
<evidence type="ECO:0000256" key="1">
    <source>
        <dbReference type="SAM" id="MobiDB-lite"/>
    </source>
</evidence>
<dbReference type="Pfam" id="PF02204">
    <property type="entry name" value="VPS9"/>
    <property type="match status" value="1"/>
</dbReference>
<sequence>RSLNERFRDRITNSDGGHSTPVHAHSWKPTWKYCAQKREFSSSFITRNYTPSSNSHSVGPIRSAFPSKPTAAWSAINNELKTRQKIAKVRPTPQTPSSHRGKGLSSFSSDSSNCRLPNTSTGGSGTTASAPPIMQPQPSLPFAVNAPPSSHHSPNPISHRISEYAHLADCVEVQQHVGRSCPQVSQSAKEDDSVSVAGTVFNEPWDSNVWENLLDLAHYGAEKPTTLKRQHIDLTMASCLEEPIVEEEYDEEIACSLGTSSEGDDDRQHKSTASDDSAEYGTTLRKRNDHCHDATTATQLRGRREVAVVDRLDGDFVENVGGVNTNDVCGKSSVSDSRKEVSNSLLNISNTGTLADGTTTVCSRKTLNSHSLPRTHQRYYANENALFESLDDIPSSIRAISPVISPPRLKSSLCLDPGTKIQEYVERLSAEENTVFGATLRRFVECTIEGEENDPQVVIRNVRQFLNGIKNYLVKHGEGELHELIETERARLNANEFLNIDAILEAVLHKIVLCPVKPHLYHLMVREHSKNGSLQLLSENLAYVRTLSPEQLGFGVHCKFTPLSAEKMEAIKICMRKMQHHYSPLKKLDNLLRVVYLAVGNCHPPSSNCSTPDVHNENSLTGDISKVKNLPAADELVRWLVYLLARTSTVGCEVEAWYMWELLPKQLLTTGDSSYYLIALFSAVDVLKNTESIRKLASVENCAQQNQGCCSSSAGSASPILSGSDAFIRVAIPDELDGSIRYHTFPGAAQMTAAKLCRVVAHQFGITNPEDHGLYLLVDGFETCLLSNECPDAIRHQLQQMGSAQLPLWLRVLERRIAATLKSMNSDVVALCTSFFAPINSLILLSTLFSTNLKT</sequence>
<dbReference type="GO" id="GO:0007165">
    <property type="term" value="P:signal transduction"/>
    <property type="evidence" value="ECO:0007669"/>
    <property type="project" value="InterPro"/>
</dbReference>
<dbReference type="Gene3D" id="1.20.1050.80">
    <property type="entry name" value="VPS9 domain"/>
    <property type="match status" value="1"/>
</dbReference>
<dbReference type="PROSITE" id="PS51205">
    <property type="entry name" value="VPS9"/>
    <property type="match status" value="1"/>
</dbReference>
<feature type="region of interest" description="Disordered" evidence="1">
    <location>
        <begin position="83"/>
        <end position="155"/>
    </location>
</feature>
<dbReference type="InterPro" id="IPR003123">
    <property type="entry name" value="VPS9"/>
</dbReference>
<feature type="non-terminal residue" evidence="4">
    <location>
        <position position="1"/>
    </location>
</feature>
<name>A0A0B2V587_TOXCA</name>
<dbReference type="SUPFAM" id="SSF109993">
    <property type="entry name" value="VPS9 domain"/>
    <property type="match status" value="1"/>
</dbReference>
<proteinExistence type="predicted"/>
<dbReference type="Pfam" id="PF23268">
    <property type="entry name" value="RIN1"/>
    <property type="match status" value="1"/>
</dbReference>
<gene>
    <name evidence="4" type="primary">spri</name>
    <name evidence="4" type="ORF">Tcan_18229</name>
</gene>
<dbReference type="PANTHER" id="PTHR23101">
    <property type="entry name" value="RAB GDP/GTP EXCHANGE FACTOR"/>
    <property type="match status" value="1"/>
</dbReference>
<evidence type="ECO:0000313" key="5">
    <source>
        <dbReference type="Proteomes" id="UP000031036"/>
    </source>
</evidence>
<comment type="caution">
    <text evidence="4">The sequence shown here is derived from an EMBL/GenBank/DDBJ whole genome shotgun (WGS) entry which is preliminary data.</text>
</comment>
<organism evidence="4 5">
    <name type="scientific">Toxocara canis</name>
    <name type="common">Canine roundworm</name>
    <dbReference type="NCBI Taxonomy" id="6265"/>
    <lineage>
        <taxon>Eukaryota</taxon>
        <taxon>Metazoa</taxon>
        <taxon>Ecdysozoa</taxon>
        <taxon>Nematoda</taxon>
        <taxon>Chromadorea</taxon>
        <taxon>Rhabditida</taxon>
        <taxon>Spirurina</taxon>
        <taxon>Ascaridomorpha</taxon>
        <taxon>Ascaridoidea</taxon>
        <taxon>Toxocaridae</taxon>
        <taxon>Toxocara</taxon>
    </lineage>
</organism>
<dbReference type="InterPro" id="IPR000159">
    <property type="entry name" value="RA_dom"/>
</dbReference>
<dbReference type="GO" id="GO:0031267">
    <property type="term" value="F:small GTPase binding"/>
    <property type="evidence" value="ECO:0007669"/>
    <property type="project" value="TreeGrafter"/>
</dbReference>
<dbReference type="InterPro" id="IPR037191">
    <property type="entry name" value="VPS9_dom_sf"/>
</dbReference>